<protein>
    <recommendedName>
        <fullName evidence="3">Alpha/beta hydrolase family protein</fullName>
    </recommendedName>
</protein>
<dbReference type="RefSeq" id="WP_091297232.1">
    <property type="nucleotide sequence ID" value="NZ_FOCE01000002.1"/>
</dbReference>
<organism evidence="1 2">
    <name type="scientific">Gemmobacter aquatilis</name>
    <dbReference type="NCBI Taxonomy" id="933059"/>
    <lineage>
        <taxon>Bacteria</taxon>
        <taxon>Pseudomonadati</taxon>
        <taxon>Pseudomonadota</taxon>
        <taxon>Alphaproteobacteria</taxon>
        <taxon>Rhodobacterales</taxon>
        <taxon>Paracoccaceae</taxon>
        <taxon>Gemmobacter</taxon>
    </lineage>
</organism>
<evidence type="ECO:0008006" key="3">
    <source>
        <dbReference type="Google" id="ProtNLM"/>
    </source>
</evidence>
<dbReference type="OrthoDB" id="7247356at2"/>
<dbReference type="SUPFAM" id="SSF48452">
    <property type="entry name" value="TPR-like"/>
    <property type="match status" value="1"/>
</dbReference>
<keyword evidence="2" id="KW-1185">Reference proteome</keyword>
<sequence length="421" mass="46334">MQLAYKGPAYEGAFIDRGGNTLVVTFSERRMPDSPAFFAEAFLEKRGYSALHIRALNNGWYLEDEAATCITACLAQVPSGRFRRTVLYGASMGSFGLLRHAHRFAARDILIAAPVCNIAPKFDNRWLPDYKALIAGPEDPRLRFRSTLAGVRVRVLYDPYGDDAKQLRFLERSVTVDRIAVPFAGHNVLAFLKRAGVLGTAIGALLAEEDGVAQTQALIRQARKQNPLYYTGLSDRLRRRPTLARRVLSQGVRVLPADPTLALRMAGIEAQTGQPAAAASRISAVLSQHDPRRISAELCRALVPYLEAGGELAPMQSAIARLDATLRPRNRPEQLWYARLLRASGRLDDACRAHEPLLQGGAFDAHVHYERAMIFLTLGLPYLARSSLHQALVAVPGYGRAREALQNLDTPAPYKSAEAAQ</sequence>
<dbReference type="InterPro" id="IPR011990">
    <property type="entry name" value="TPR-like_helical_dom_sf"/>
</dbReference>
<dbReference type="SUPFAM" id="SSF53474">
    <property type="entry name" value="alpha/beta-Hydrolases"/>
    <property type="match status" value="1"/>
</dbReference>
<evidence type="ECO:0000313" key="2">
    <source>
        <dbReference type="Proteomes" id="UP000198761"/>
    </source>
</evidence>
<gene>
    <name evidence="1" type="ORF">SAMN04488103_10211</name>
</gene>
<accession>A0A1H8B001</accession>
<name>A0A1H8B001_9RHOB</name>
<dbReference type="AlphaFoldDB" id="A0A1H8B001"/>
<dbReference type="STRING" id="933059.SAMN04488103_10211"/>
<dbReference type="InterPro" id="IPR029058">
    <property type="entry name" value="AB_hydrolase_fold"/>
</dbReference>
<proteinExistence type="predicted"/>
<evidence type="ECO:0000313" key="1">
    <source>
        <dbReference type="EMBL" id="SEM76292.1"/>
    </source>
</evidence>
<dbReference type="Gene3D" id="1.25.40.10">
    <property type="entry name" value="Tetratricopeptide repeat domain"/>
    <property type="match status" value="1"/>
</dbReference>
<dbReference type="Proteomes" id="UP000198761">
    <property type="component" value="Unassembled WGS sequence"/>
</dbReference>
<dbReference type="EMBL" id="FOCE01000002">
    <property type="protein sequence ID" value="SEM76292.1"/>
    <property type="molecule type" value="Genomic_DNA"/>
</dbReference>
<reference evidence="1 2" key="1">
    <citation type="submission" date="2016-10" db="EMBL/GenBank/DDBJ databases">
        <authorList>
            <person name="de Groot N.N."/>
        </authorList>
    </citation>
    <scope>NUCLEOTIDE SEQUENCE [LARGE SCALE GENOMIC DNA]</scope>
    <source>
        <strain evidence="1 2">DSM 3857</strain>
    </source>
</reference>